<feature type="compositionally biased region" description="Gly residues" evidence="3">
    <location>
        <begin position="662"/>
        <end position="673"/>
    </location>
</feature>
<evidence type="ECO:0000313" key="4">
    <source>
        <dbReference type="EMBL" id="OXA37966.1"/>
    </source>
</evidence>
<feature type="region of interest" description="Disordered" evidence="3">
    <location>
        <begin position="772"/>
        <end position="812"/>
    </location>
</feature>
<evidence type="ECO:0000256" key="3">
    <source>
        <dbReference type="SAM" id="MobiDB-lite"/>
    </source>
</evidence>
<feature type="region of interest" description="Disordered" evidence="3">
    <location>
        <begin position="390"/>
        <end position="435"/>
    </location>
</feature>
<organism evidence="4 5">
    <name type="scientific">Folsomia candida</name>
    <name type="common">Springtail</name>
    <dbReference type="NCBI Taxonomy" id="158441"/>
    <lineage>
        <taxon>Eukaryota</taxon>
        <taxon>Metazoa</taxon>
        <taxon>Ecdysozoa</taxon>
        <taxon>Arthropoda</taxon>
        <taxon>Hexapoda</taxon>
        <taxon>Collembola</taxon>
        <taxon>Entomobryomorpha</taxon>
        <taxon>Isotomoidea</taxon>
        <taxon>Isotomidae</taxon>
        <taxon>Proisotominae</taxon>
        <taxon>Folsomia</taxon>
    </lineage>
</organism>
<feature type="compositionally biased region" description="Low complexity" evidence="3">
    <location>
        <begin position="533"/>
        <end position="558"/>
    </location>
</feature>
<evidence type="ECO:0000256" key="2">
    <source>
        <dbReference type="ARBA" id="ARBA00022737"/>
    </source>
</evidence>
<protein>
    <submittedName>
        <fullName evidence="4">Tip elongation aberrant protein 3</fullName>
    </submittedName>
</protein>
<dbReference type="InterPro" id="IPR051568">
    <property type="entry name" value="LZTR1/Attractin"/>
</dbReference>
<accession>A0A226D101</accession>
<feature type="compositionally biased region" description="Polar residues" evidence="3">
    <location>
        <begin position="773"/>
        <end position="785"/>
    </location>
</feature>
<dbReference type="OrthoDB" id="6725720at2759"/>
<proteinExistence type="predicted"/>
<feature type="compositionally biased region" description="Polar residues" evidence="3">
    <location>
        <begin position="511"/>
        <end position="520"/>
    </location>
</feature>
<gene>
    <name evidence="4" type="ORF">Fcan01_27267</name>
</gene>
<dbReference type="InterPro" id="IPR006652">
    <property type="entry name" value="Kelch_1"/>
</dbReference>
<dbReference type="GO" id="GO:0005794">
    <property type="term" value="C:Golgi apparatus"/>
    <property type="evidence" value="ECO:0007669"/>
    <property type="project" value="TreeGrafter"/>
</dbReference>
<feature type="compositionally biased region" description="Low complexity" evidence="3">
    <location>
        <begin position="786"/>
        <end position="802"/>
    </location>
</feature>
<dbReference type="PANTHER" id="PTHR46376">
    <property type="entry name" value="LEUCINE-ZIPPER-LIKE TRANSCRIPTIONAL REGULATOR 1"/>
    <property type="match status" value="1"/>
</dbReference>
<dbReference type="Proteomes" id="UP000198287">
    <property type="component" value="Unassembled WGS sequence"/>
</dbReference>
<dbReference type="AlphaFoldDB" id="A0A226D101"/>
<comment type="caution">
    <text evidence="4">The sequence shown here is derived from an EMBL/GenBank/DDBJ whole genome shotgun (WGS) entry which is preliminary data.</text>
</comment>
<feature type="compositionally biased region" description="Basic and acidic residues" evidence="3">
    <location>
        <begin position="496"/>
        <end position="508"/>
    </location>
</feature>
<keyword evidence="1" id="KW-0880">Kelch repeat</keyword>
<feature type="compositionally biased region" description="Polar residues" evidence="3">
    <location>
        <begin position="476"/>
        <end position="494"/>
    </location>
</feature>
<name>A0A226D101_FOLCA</name>
<feature type="compositionally biased region" description="Polar residues" evidence="3">
    <location>
        <begin position="803"/>
        <end position="812"/>
    </location>
</feature>
<feature type="compositionally biased region" description="Low complexity" evidence="3">
    <location>
        <begin position="413"/>
        <end position="428"/>
    </location>
</feature>
<dbReference type="Gene3D" id="2.120.10.80">
    <property type="entry name" value="Kelch-type beta propeller"/>
    <property type="match status" value="2"/>
</dbReference>
<feature type="region of interest" description="Disordered" evidence="3">
    <location>
        <begin position="657"/>
        <end position="676"/>
    </location>
</feature>
<dbReference type="PANTHER" id="PTHR46376:SF1">
    <property type="entry name" value="LEUCINE-ZIPPER-LIKE TRANSCRIPTIONAL REGULATOR 1"/>
    <property type="match status" value="1"/>
</dbReference>
<dbReference type="EMBL" id="LNIX01000050">
    <property type="protein sequence ID" value="OXA37966.1"/>
    <property type="molecule type" value="Genomic_DNA"/>
</dbReference>
<reference evidence="4 5" key="1">
    <citation type="submission" date="2015-12" db="EMBL/GenBank/DDBJ databases">
        <title>The genome of Folsomia candida.</title>
        <authorList>
            <person name="Faddeeva A."/>
            <person name="Derks M.F."/>
            <person name="Anvar Y."/>
            <person name="Smit S."/>
            <person name="Van Straalen N."/>
            <person name="Roelofs D."/>
        </authorList>
    </citation>
    <scope>NUCLEOTIDE SEQUENCE [LARGE SCALE GENOMIC DNA]</scope>
    <source>
        <strain evidence="4 5">VU population</strain>
        <tissue evidence="4">Whole body</tissue>
    </source>
</reference>
<evidence type="ECO:0000313" key="5">
    <source>
        <dbReference type="Proteomes" id="UP000198287"/>
    </source>
</evidence>
<feature type="region of interest" description="Disordered" evidence="3">
    <location>
        <begin position="464"/>
        <end position="603"/>
    </location>
</feature>
<dbReference type="InterPro" id="IPR015915">
    <property type="entry name" value="Kelch-typ_b-propeller"/>
</dbReference>
<feature type="compositionally biased region" description="Acidic residues" evidence="3">
    <location>
        <begin position="393"/>
        <end position="403"/>
    </location>
</feature>
<dbReference type="SUPFAM" id="SSF117281">
    <property type="entry name" value="Kelch motif"/>
    <property type="match status" value="1"/>
</dbReference>
<sequence>MWSNIILTKGGVGEDGEPELGNHPPSRYKHCGVLVPTATVANSNYDLYIFGGRSGTFPLKDFWKLDLKLGKWEEIRPLDKNGGEWPPHLQEHSMVYYSSKIYIFGGEISLSYGEDLSPLWIYGVESGSWRRWGCTPNNSGEAENRLKKKQMMLKSPEVSRQALTKTPVGRRGHTATVWNNYMLVYGGYRDLKGSLGDLWAFHFETESWHLFSSHDLHKKNAKPWYFSFSGGFTSSSSYFPCPRHSHIAALHNSSLYIHGGMQDLLELGDLWRFDLKTRLWTQIKTKYGPGPLHGHVGLVALDSLLILAGERGGKAVDEFWRFDFLAETWERIVLNGCRPCPRVWPWGTILPIVYKRVQGTPNENQANSQTSPGSTEENKYWWDYDESMLAHPEDDDEGDDDEEVIHHQQQLKVPSSSSAVPNGSSSSSGDEKKNRSSSLFSDFARFAYNNGDYQALSETNSVCLSEEEASPRPPLSNKSHAQQKLANNQCQNGNDAKLELPGLRKIEEQESSSLPPTTVSLIDLGGDETNFYPVQPSQSSHSPPSSTNSPPTTTGNTPESLPEEEGEALTFDSIVPPDSSFNSYSSASVESRPSTTRRSESATCLQLNLKKNSVKKSASVRFADIVEPPSTSSSSHFILARECTSDYSSMEHGINLQQQQRPGGGGGGAGGHNGYENPNYHGSSNTFHTNPAFQVVEAYELDTISGGGANGEIPVAEKVEQAKVEAPYYYQVSTPNYMLLIGGNESHSSHVVSKRQPLAIWRLRVTRDLFGVNPSSSSQGQELLYSSSGNGSSSGSRPSSGSQQRKVTTTGF</sequence>
<evidence type="ECO:0000256" key="1">
    <source>
        <dbReference type="ARBA" id="ARBA00022441"/>
    </source>
</evidence>
<keyword evidence="2" id="KW-0677">Repeat</keyword>
<dbReference type="Pfam" id="PF24681">
    <property type="entry name" value="Kelch_KLHDC2_KLHL20_DRC7"/>
    <property type="match status" value="2"/>
</dbReference>
<dbReference type="Pfam" id="PF01344">
    <property type="entry name" value="Kelch_1"/>
    <property type="match status" value="1"/>
</dbReference>
<keyword evidence="5" id="KW-1185">Reference proteome</keyword>
<dbReference type="STRING" id="158441.A0A226D101"/>